<dbReference type="Pfam" id="PF00698">
    <property type="entry name" value="Acyl_transf_1"/>
    <property type="match status" value="2"/>
</dbReference>
<evidence type="ECO:0000256" key="2">
    <source>
        <dbReference type="ARBA" id="ARBA00022553"/>
    </source>
</evidence>
<feature type="domain" description="Carrier" evidence="7">
    <location>
        <begin position="3268"/>
        <end position="3343"/>
    </location>
</feature>
<dbReference type="PANTHER" id="PTHR43775:SF51">
    <property type="entry name" value="INACTIVE PHENOLPHTHIOCEROL SYNTHESIS POLYKETIDE SYNTHASE TYPE I PKS1-RELATED"/>
    <property type="match status" value="1"/>
</dbReference>
<keyword evidence="3" id="KW-0808">Transferase</keyword>
<organism evidence="10 11">
    <name type="scientific">Micromonospora antibiotica</name>
    <dbReference type="NCBI Taxonomy" id="2807623"/>
    <lineage>
        <taxon>Bacteria</taxon>
        <taxon>Bacillati</taxon>
        <taxon>Actinomycetota</taxon>
        <taxon>Actinomycetes</taxon>
        <taxon>Micromonosporales</taxon>
        <taxon>Micromonosporaceae</taxon>
        <taxon>Micromonospora</taxon>
    </lineage>
</organism>
<dbReference type="PROSITE" id="PS52004">
    <property type="entry name" value="KS3_2"/>
    <property type="match status" value="2"/>
</dbReference>
<proteinExistence type="predicted"/>
<dbReference type="InterPro" id="IPR036736">
    <property type="entry name" value="ACP-like_sf"/>
</dbReference>
<dbReference type="InterPro" id="IPR014030">
    <property type="entry name" value="Ketoacyl_synth_N"/>
</dbReference>
<dbReference type="Pfam" id="PF00550">
    <property type="entry name" value="PP-binding"/>
    <property type="match status" value="2"/>
</dbReference>
<evidence type="ECO:0000313" key="10">
    <source>
        <dbReference type="EMBL" id="MBO4161871.1"/>
    </source>
</evidence>
<dbReference type="Gene3D" id="3.30.70.3290">
    <property type="match status" value="2"/>
</dbReference>
<dbReference type="InterPro" id="IPR042104">
    <property type="entry name" value="PKS_dehydratase_sf"/>
</dbReference>
<dbReference type="InterPro" id="IPR050091">
    <property type="entry name" value="PKS_NRPS_Biosynth_Enz"/>
</dbReference>
<dbReference type="Pfam" id="PF22953">
    <property type="entry name" value="SpnB_Rossmann"/>
    <property type="match status" value="1"/>
</dbReference>
<dbReference type="InterPro" id="IPR020806">
    <property type="entry name" value="PKS_PP-bd"/>
</dbReference>
<sequence length="3418" mass="353665">MADEKLLGYFKKVSADLYKARQRLTELTERDREPIAIVGMACRYPGGVGSPEDLWDLVAEGRDAISDFPTDRGWPADLYDPDPERAGHSYAHEGGFLHDAAAFDPAFFGMSPREALGVDPQQRLLLEITWEAFERAGILPASVRRTPVGVFTGIMYGDYGLRVRDVPEEFEGYLLTGSAGSVASGRIAYTFGLTGPAVTVDTACSSSLVALHLAARSLRAGECTLALAGGVTVMASPGTFVEFSRQRGLAPDGRAKSYSAAADGVGWAEGAGMLLLEKLSDARRHGHPVLAVVRGSAINQDGPSNGLTAPNGPAQRAVIRQALESAGLTPTDVQVVEGHGTGTRLGDPIEAQALLATYGQGRSVPLWLGSVKSNIGHAQAAAGVAGVIKMVSAMRAGVVPGSLHVAEPSGFVDWSSGAVQVVTGSRPWTAEGRRRAGVSSFGISGTNAHVILEEPPAVTDPPPDGSPAGAGPSAGATGGSDAVLVTPWPVSARTTAGVRDLVERLRPWSAAADPTVPAADVGWSLVSTRTVFDDRAVLLDGDVVADSASVPPELRWSAAVPPAGDAEPSSPAGTDVDSRVVASGLGVVFGGQGGQRVGMGVGLCGVFPVFASVFDEVCGLLGGDVREAISSGVGLDGTGVAQRALFAVEVALFRLVESWGVRPAVLVGHSIGEIAAAHVSGVLSLSDAVALVSARARLMAALPVGGAMVSLRASADAVEPFLSGDVVVAAVNGPSAVVIAGPERETLRAADAVAAALGVRQRRLSVSHAFHSPLMEPMLDEFRTVVEGLSFHPARIPVVSTVTGQVGDLADPEYWVRQVREPVRFHDAIEAAGPRSWCELSADGGLSSLLTDGIPMLRPGADEAVSAVTGLAQVWVRGHEVDWRGYYGGGKVVDLPTYPFQRQRYWLDAGAGRGDVTSAGLRSAGHPLLGATVELAAGDGVLLTGRVSLRTHPWLADHALLDTVLLPGTAFVDLVLRAGDHLGVSVVDELTIAAPLVLTDEPVEIQVAVSAPDPDGRRPVTVHSRPHTTGGEDPAWTTHAEGLLTAAPPTTPTGQETWPPPGSREVDVTHAYPRLAEDGHRYGPAFRGLRRLWHLGDEILAEVGLPADRHADADAFVLHPALLDACLHPLLRGVLDDTRPGGLPFSWSDVQVHRGGATTLRVRLREQSTGSLTLTGYDESGAPVVTVGGLLSRPVSAEALRSAGRPHQEHLYERVAVPVPAPPVAAPAPAFDAGPAPVACHHLTVDPGHPDLAGRTHAAVAAALALVRTLLTDAYADTRVVVAGERVADDPALAAAWGLLRSTQTENPGRLVLVDTDDPATVPTVAAGLAAGDEPEVSVRAGTWTAARLARVATPTAGPVCLPGPVLVTGGTGGLGALVARHLVTTHGVRELVLASRRGAGAPGTGELVAELTGLGVTVSVAAVDVADRDDLARLLDSHPVRSVVHTAGVLDDAVVGALTDEQLTRVLRPKVDAACHLHELTADRDLDAFVLYSSSAAVFGGPGQANYAAANAFLDALAAHRRARGLPALSLGWGLWQQDGGITAALTTADRDRITRAGMTPLDRAEGMALFDTAVTLAAATGHPHLVPMRMDLPRITGEPPAVLRGLVRRPARRAVAAADPTAVFAGQRGAELTAALLQVVRERVAGVLGHSGVDAVPADRPFTELGFDSLTAVELRNALATATGLRLPAGLVFDHPTPSAVATWLTTKIAGAPAPAPVATPVRTHDDPVVIVGMACRLPGGVRSPEDLWRVVAEGTDAIGDFPTDRGWDLDHLYHPDPDHPGTTYATQGGFVDGIADFDPALFGISPREALAMDPQQRLLLETSWEAFERAGIPPLAARGSRTGVFVGVSSQDHGSLLATVPEFEGQLLTGSANSVASGRLAYHLGLVGPVLTLDTACSSSLVALHLAANALRAGECDLALAGGALLMSTPTLFVEFSRQGGLSPDGRCKAFSADADGTGWAEGAGMLLVERLSDARRHGHPVLAVVRGSAVNSDGASNGLTAPSGPSQERVIRQALAVAGLSVSDVQVVEGHGTGTRLGDPIEAEALLATYGQDRSEPLWLGSVKSNIGHTQHAAGAAGVIKMVLAMRHATVPGSLHVAEPSGFVDWSSGAVEVLRESRKWTVAEGGRRRAGVSSFGISGTNAHIIVEEPPPVEVGGPAAATGSPVPVTPWPVSARTAAGVQEVVGQLSLTAVGPADGTGSDGGPSGSTVGGGVSAVDVGWSLASTRSVFAERAVLLDGVVVADSASLAPGVRALASGAVPASTLSPVAGSPSDGAESSAGVPSGVVPAGLGLVFGGQGGQRVGMGSGLYRAFPVFASVFDEVCDLSGGDVQEAISSGVGLDETGVAQRALFAVEVALFRLVESWGVRPAVLVGHSIGEIAAAHVSGVLSLSDAVTLVSARARLMAALPAGGAMVSLRASVDAVRPFLSGDVVVAAVNGPSAVVIAGPEQQTLQVAETAATTLGVRHRRLSVSHAFHSPLMEPMLDEFRAVVEGLSFGPARIAVVSTVTGQVGGLGEPGYWVRQVREPVLFHAAIEAAGPRSWWELSADGGLSSLLADGIPMLRPAIDEATSAVTGLAQVWVRGHDVDWRGYYGGGRVVDLPTYPFQRQRYWLTPAPRTDVAGIGLDPVEHPLLGAAVELSDDSFVLAGVLTASALAEAGPHVVLAEAALAAARHAGVTGVAELVPEVPPEHPGPLRVTVDGVGFTIASRPNGTWVEHATGQLSAEPGDGGALPTAVLRSALDDLAPARPVRWTNLTVHRADPAVDVEIAHHDTGHVRIALVDHDGTVTTEAELELGGDAGPSVGDALFHLEDRRVPTRETGGVPGDWAVLGDDELGLLDGLDGLRRHRTLAELLGSARGRPDVLLHPLTYPDTGDPAADAHTVVQRVLKLSQHWLRDGALAPCRLVFVASGVDRDVVLATAWGLVRSAISEYPDRFGLVTLDGDRRSARAFPDALLAGTTELTATGGVVTTPTLVRSRGATPTSRRWAGPVLVTGGTGGLGALAARHLVTTHGVRRLLLVSRRGPAAPGAAELRAELLDQGAQDVTVAACDVTDRDALAELLAGTDPAHPLRAVIHTAGVLDDGVLPALTPERLDGVLAPKVDAAWHLHELTRDLDLDAFVLYSSISGLLGPPAQANYAAGNSGLDALARLRRHLGLPAVSLAWGLWAQDSGMIGTLDAHDRERVARTGVVPMTEAEGMALFDLALAHDRAVQAPVRLDPAALRAIDAPPPVLRALVRTPRRTPGEQRPATDRLAALAPADRRQAVLDLVTAQAAKVLGHADPAEVDPGRRFADLGVDSLAATQLRNAVSTAAGVPLPAGVVFDHPTPAALADFVCGLRWPDQEREDGSALAALDRLEAALRTGDAGGDEVVDRLERLLIELRPPADYDDLDTDDLDTIPVDRLYDIIDQGTEL</sequence>
<dbReference type="Gene3D" id="3.40.47.10">
    <property type="match status" value="2"/>
</dbReference>
<dbReference type="InterPro" id="IPR049900">
    <property type="entry name" value="PKS_mFAS_DH"/>
</dbReference>
<dbReference type="PROSITE" id="PS00606">
    <property type="entry name" value="KS3_1"/>
    <property type="match status" value="2"/>
</dbReference>
<dbReference type="SUPFAM" id="SSF51735">
    <property type="entry name" value="NAD(P)-binding Rossmann-fold domains"/>
    <property type="match status" value="4"/>
</dbReference>
<comment type="caution">
    <text evidence="10">The sequence shown here is derived from an EMBL/GenBank/DDBJ whole genome shotgun (WGS) entry which is preliminary data.</text>
</comment>
<evidence type="ECO:0000259" key="9">
    <source>
        <dbReference type="PROSITE" id="PS52019"/>
    </source>
</evidence>
<dbReference type="SMART" id="SM00827">
    <property type="entry name" value="PKS_AT"/>
    <property type="match status" value="2"/>
</dbReference>
<dbReference type="SUPFAM" id="SSF55048">
    <property type="entry name" value="Probable ACP-binding domain of malonyl-CoA ACP transacylase"/>
    <property type="match status" value="2"/>
</dbReference>
<evidence type="ECO:0000256" key="6">
    <source>
        <dbReference type="SAM" id="MobiDB-lite"/>
    </source>
</evidence>
<dbReference type="InterPro" id="IPR036291">
    <property type="entry name" value="NAD(P)-bd_dom_sf"/>
</dbReference>
<evidence type="ECO:0000259" key="8">
    <source>
        <dbReference type="PROSITE" id="PS52004"/>
    </source>
</evidence>
<dbReference type="SMART" id="SM00822">
    <property type="entry name" value="PKS_KR"/>
    <property type="match status" value="2"/>
</dbReference>
<dbReference type="Pfam" id="PF21089">
    <property type="entry name" value="PKS_DH_N"/>
    <property type="match status" value="1"/>
</dbReference>
<evidence type="ECO:0000256" key="4">
    <source>
        <dbReference type="ARBA" id="ARBA00023315"/>
    </source>
</evidence>
<dbReference type="InterPro" id="IPR032821">
    <property type="entry name" value="PKS_assoc"/>
</dbReference>
<feature type="active site" description="Proton donor; for dehydratase activity" evidence="5">
    <location>
        <position position="1124"/>
    </location>
</feature>
<dbReference type="Pfam" id="PF08659">
    <property type="entry name" value="KR"/>
    <property type="match status" value="2"/>
</dbReference>
<dbReference type="RefSeq" id="WP_208567532.1">
    <property type="nucleotide sequence ID" value="NZ_JAGFWR010000006.1"/>
</dbReference>
<dbReference type="InterPro" id="IPR049552">
    <property type="entry name" value="PKS_DH_N"/>
</dbReference>
<dbReference type="Gene3D" id="3.40.366.10">
    <property type="entry name" value="Malonyl-Coenzyme A Acyl Carrier Protein, domain 2"/>
    <property type="match status" value="2"/>
</dbReference>
<evidence type="ECO:0000256" key="5">
    <source>
        <dbReference type="PROSITE-ProRule" id="PRU01363"/>
    </source>
</evidence>
<dbReference type="EMBL" id="JAGFWR010000006">
    <property type="protein sequence ID" value="MBO4161871.1"/>
    <property type="molecule type" value="Genomic_DNA"/>
</dbReference>
<evidence type="ECO:0000313" key="11">
    <source>
        <dbReference type="Proteomes" id="UP000671399"/>
    </source>
</evidence>
<dbReference type="InterPro" id="IPR013968">
    <property type="entry name" value="PKS_KR"/>
</dbReference>
<feature type="region of interest" description="C-terminal hotdog fold" evidence="5">
    <location>
        <begin position="1063"/>
        <end position="1201"/>
    </location>
</feature>
<name>A0ABS3V8D1_9ACTN</name>
<dbReference type="SUPFAM" id="SSF53901">
    <property type="entry name" value="Thiolase-like"/>
    <property type="match status" value="2"/>
</dbReference>
<dbReference type="SUPFAM" id="SSF52151">
    <property type="entry name" value="FabD/lysophospholipase-like"/>
    <property type="match status" value="2"/>
</dbReference>
<accession>A0ABS3V8D1</accession>
<dbReference type="CDD" id="cd08956">
    <property type="entry name" value="KR_3_FAS_SDR_x"/>
    <property type="match status" value="2"/>
</dbReference>
<evidence type="ECO:0000256" key="3">
    <source>
        <dbReference type="ARBA" id="ARBA00022679"/>
    </source>
</evidence>
<dbReference type="InterPro" id="IPR006162">
    <property type="entry name" value="Ppantetheine_attach_site"/>
</dbReference>
<dbReference type="SMART" id="SM00826">
    <property type="entry name" value="PKS_DH"/>
    <property type="match status" value="2"/>
</dbReference>
<feature type="domain" description="Ketosynthase family 3 (KS3)" evidence="8">
    <location>
        <begin position="1728"/>
        <end position="2152"/>
    </location>
</feature>
<dbReference type="Pfam" id="PF00109">
    <property type="entry name" value="ketoacyl-synt"/>
    <property type="match status" value="2"/>
</dbReference>
<protein>
    <submittedName>
        <fullName evidence="10">SDR family NAD(P)-dependent oxidoreductase</fullName>
    </submittedName>
</protein>
<feature type="region of interest" description="N-terminal hotdog fold" evidence="5">
    <location>
        <begin position="926"/>
        <end position="1051"/>
    </location>
</feature>
<dbReference type="InterPro" id="IPR049551">
    <property type="entry name" value="PKS_DH_C"/>
</dbReference>
<feature type="domain" description="Carrier" evidence="7">
    <location>
        <begin position="1633"/>
        <end position="1711"/>
    </location>
</feature>
<dbReference type="Proteomes" id="UP000671399">
    <property type="component" value="Unassembled WGS sequence"/>
</dbReference>
<feature type="compositionally biased region" description="Low complexity" evidence="6">
    <location>
        <begin position="466"/>
        <end position="481"/>
    </location>
</feature>
<dbReference type="InterPro" id="IPR018201">
    <property type="entry name" value="Ketoacyl_synth_AS"/>
</dbReference>
<keyword evidence="4" id="KW-0012">Acyltransferase</keyword>
<dbReference type="InterPro" id="IPR016035">
    <property type="entry name" value="Acyl_Trfase/lysoPLipase"/>
</dbReference>
<keyword evidence="1" id="KW-0596">Phosphopantetheine</keyword>
<dbReference type="SMART" id="SM00823">
    <property type="entry name" value="PKS_PP"/>
    <property type="match status" value="2"/>
</dbReference>
<dbReference type="InterPro" id="IPR020807">
    <property type="entry name" value="PKS_DH"/>
</dbReference>
<evidence type="ECO:0000256" key="1">
    <source>
        <dbReference type="ARBA" id="ARBA00022450"/>
    </source>
</evidence>
<dbReference type="InterPro" id="IPR016036">
    <property type="entry name" value="Malonyl_transacylase_ACP-bd"/>
</dbReference>
<dbReference type="InterPro" id="IPR001227">
    <property type="entry name" value="Ac_transferase_dom_sf"/>
</dbReference>
<dbReference type="InterPro" id="IPR016039">
    <property type="entry name" value="Thiolase-like"/>
</dbReference>
<dbReference type="Gene3D" id="1.10.1200.10">
    <property type="entry name" value="ACP-like"/>
    <property type="match status" value="2"/>
</dbReference>
<dbReference type="InterPro" id="IPR020841">
    <property type="entry name" value="PKS_Beta-ketoAc_synthase_dom"/>
</dbReference>
<dbReference type="PROSITE" id="PS50075">
    <property type="entry name" value="CARRIER"/>
    <property type="match status" value="2"/>
</dbReference>
<dbReference type="Gene3D" id="3.10.129.110">
    <property type="entry name" value="Polyketide synthase dehydratase"/>
    <property type="match status" value="2"/>
</dbReference>
<feature type="region of interest" description="Disordered" evidence="6">
    <location>
        <begin position="454"/>
        <end position="481"/>
    </location>
</feature>
<dbReference type="InterPro" id="IPR057326">
    <property type="entry name" value="KR_dom"/>
</dbReference>
<dbReference type="PANTHER" id="PTHR43775">
    <property type="entry name" value="FATTY ACID SYNTHASE"/>
    <property type="match status" value="1"/>
</dbReference>
<dbReference type="Gene3D" id="3.40.50.720">
    <property type="entry name" value="NAD(P)-binding Rossmann-like Domain"/>
    <property type="match status" value="2"/>
</dbReference>
<feature type="domain" description="Ketosynthase family 3 (KS3)" evidence="8">
    <location>
        <begin position="32"/>
        <end position="454"/>
    </location>
</feature>
<feature type="region of interest" description="Disordered" evidence="6">
    <location>
        <begin position="1011"/>
        <end position="1035"/>
    </location>
</feature>
<dbReference type="InterPro" id="IPR014031">
    <property type="entry name" value="Ketoacyl_synth_C"/>
</dbReference>
<evidence type="ECO:0000259" key="7">
    <source>
        <dbReference type="PROSITE" id="PS50075"/>
    </source>
</evidence>
<dbReference type="SMART" id="SM01294">
    <property type="entry name" value="PKS_PP_betabranch"/>
    <property type="match status" value="2"/>
</dbReference>
<reference evidence="10 11" key="1">
    <citation type="submission" date="2021-03" db="EMBL/GenBank/DDBJ databases">
        <authorList>
            <person name="Lee D.-H."/>
        </authorList>
    </citation>
    <scope>NUCLEOTIDE SEQUENCE [LARGE SCALE GENOMIC DNA]</scope>
    <source>
        <strain evidence="10 11">MMS20-R2-23</strain>
    </source>
</reference>
<feature type="domain" description="PKS/mFAS DH" evidence="9">
    <location>
        <begin position="926"/>
        <end position="1201"/>
    </location>
</feature>
<dbReference type="CDD" id="cd00833">
    <property type="entry name" value="PKS"/>
    <property type="match status" value="2"/>
</dbReference>
<dbReference type="InterPro" id="IPR055123">
    <property type="entry name" value="SpnB-like_Rossmann"/>
</dbReference>
<dbReference type="Pfam" id="PF02801">
    <property type="entry name" value="Ketoacyl-synt_C"/>
    <property type="match status" value="2"/>
</dbReference>
<feature type="active site" description="Proton acceptor; for dehydratase activity" evidence="5">
    <location>
        <position position="958"/>
    </location>
</feature>
<gene>
    <name evidence="10" type="ORF">JQN83_13775</name>
</gene>
<dbReference type="Pfam" id="PF16197">
    <property type="entry name" value="KAsynt_C_assoc"/>
    <property type="match status" value="2"/>
</dbReference>
<dbReference type="PROSITE" id="PS52019">
    <property type="entry name" value="PKS_MFAS_DH"/>
    <property type="match status" value="1"/>
</dbReference>
<dbReference type="InterPro" id="IPR014043">
    <property type="entry name" value="Acyl_transferase_dom"/>
</dbReference>
<dbReference type="SMART" id="SM00825">
    <property type="entry name" value="PKS_KS"/>
    <property type="match status" value="2"/>
</dbReference>
<dbReference type="SUPFAM" id="SSF47336">
    <property type="entry name" value="ACP-like"/>
    <property type="match status" value="2"/>
</dbReference>
<dbReference type="PROSITE" id="PS00012">
    <property type="entry name" value="PHOSPHOPANTETHEINE"/>
    <property type="match status" value="2"/>
</dbReference>
<dbReference type="InterPro" id="IPR009081">
    <property type="entry name" value="PP-bd_ACP"/>
</dbReference>
<keyword evidence="11" id="KW-1185">Reference proteome</keyword>
<keyword evidence="2" id="KW-0597">Phosphoprotein</keyword>
<dbReference type="Pfam" id="PF14765">
    <property type="entry name" value="PS-DH"/>
    <property type="match status" value="1"/>
</dbReference>